<dbReference type="Proteomes" id="UP001055453">
    <property type="component" value="Chromosome"/>
</dbReference>
<accession>A0ABM7YWB2</accession>
<organism evidence="1 2">
    <name type="scientific">Nostoc cf. commune SO-36</name>
    <dbReference type="NCBI Taxonomy" id="449208"/>
    <lineage>
        <taxon>Bacteria</taxon>
        <taxon>Bacillati</taxon>
        <taxon>Cyanobacteriota</taxon>
        <taxon>Cyanophyceae</taxon>
        <taxon>Nostocales</taxon>
        <taxon>Nostocaceae</taxon>
        <taxon>Nostoc</taxon>
    </lineage>
</organism>
<evidence type="ECO:0000313" key="1">
    <source>
        <dbReference type="EMBL" id="BDI14919.1"/>
    </source>
</evidence>
<dbReference type="RefSeq" id="WP_251958424.1">
    <property type="nucleotide sequence ID" value="NZ_AP025732.1"/>
</dbReference>
<dbReference type="EMBL" id="AP025732">
    <property type="protein sequence ID" value="BDI14919.1"/>
    <property type="molecule type" value="Genomic_DNA"/>
</dbReference>
<proteinExistence type="predicted"/>
<gene>
    <name evidence="1" type="ORF">ANSO36C_07210</name>
</gene>
<evidence type="ECO:0000313" key="2">
    <source>
        <dbReference type="Proteomes" id="UP001055453"/>
    </source>
</evidence>
<protein>
    <recommendedName>
        <fullName evidence="3">Ribbon-helix-helix protein CopG domain-containing protein</fullName>
    </recommendedName>
</protein>
<reference evidence="1" key="1">
    <citation type="submission" date="2022-04" db="EMBL/GenBank/DDBJ databases">
        <title>Complete genome sequence of a cyanobacterium, Nostoc sp. SO-36, isolated in Antarctica.</title>
        <authorList>
            <person name="Kanesaki Y."/>
            <person name="Effendi D."/>
            <person name="Sakamoto T."/>
            <person name="Ohtani S."/>
            <person name="Awai K."/>
        </authorList>
    </citation>
    <scope>NUCLEOTIDE SEQUENCE</scope>
    <source>
        <strain evidence="1">SO-36</strain>
    </source>
</reference>
<evidence type="ECO:0008006" key="3">
    <source>
        <dbReference type="Google" id="ProtNLM"/>
    </source>
</evidence>
<name>A0ABM7YWB2_NOSCO</name>
<sequence length="66" mass="7251">MKKYTTLLRLPEDVKGLLESAKAITGKSQHQLILEAIQEALGGYPATQLTILDRLDKIEAQLSASE</sequence>
<keyword evidence="2" id="KW-1185">Reference proteome</keyword>